<sequence length="212" mass="23999">FKNSTEQLTTSNGNMFPSASLFVPLPTPSPNRQILSSMENIPSAMADNDLQRVPHSWMLMSSTPPNYETGPIVQQSPAPQLVHSANRTNSMPSWRGNLPMKFEPMMMDQYQMTGHYSQKVFLGGIPAELNEAELLLILRKFGKCNIKWPKNDGANHNMPGFCHVIFRESRSVCELLKNCTRQQRSTIDYFLHIHMAASSAMDLSMRTNRLKP</sequence>
<dbReference type="SUPFAM" id="SSF54928">
    <property type="entry name" value="RNA-binding domain, RBD"/>
    <property type="match status" value="1"/>
</dbReference>
<dbReference type="GO" id="GO:0008135">
    <property type="term" value="F:translation factor activity, RNA binding"/>
    <property type="evidence" value="ECO:0007669"/>
    <property type="project" value="TreeGrafter"/>
</dbReference>
<proteinExistence type="predicted"/>
<dbReference type="GO" id="GO:0043022">
    <property type="term" value="F:ribosome binding"/>
    <property type="evidence" value="ECO:0007669"/>
    <property type="project" value="TreeGrafter"/>
</dbReference>
<dbReference type="GO" id="GO:0045202">
    <property type="term" value="C:synapse"/>
    <property type="evidence" value="ECO:0007669"/>
    <property type="project" value="TreeGrafter"/>
</dbReference>
<dbReference type="Proteomes" id="UP000663848">
    <property type="component" value="Unassembled WGS sequence"/>
</dbReference>
<feature type="region of interest" description="Disordered" evidence="1">
    <location>
        <begin position="1"/>
        <end position="23"/>
    </location>
</feature>
<dbReference type="GO" id="GO:0003730">
    <property type="term" value="F:mRNA 3'-UTR binding"/>
    <property type="evidence" value="ECO:0007669"/>
    <property type="project" value="InterPro"/>
</dbReference>
<dbReference type="Pfam" id="PF16367">
    <property type="entry name" value="RRM_7"/>
    <property type="match status" value="1"/>
</dbReference>
<comment type="caution">
    <text evidence="3">The sequence shown here is derived from an EMBL/GenBank/DDBJ whole genome shotgun (WGS) entry which is preliminary data.</text>
</comment>
<feature type="compositionally biased region" description="Polar residues" evidence="1">
    <location>
        <begin position="1"/>
        <end position="17"/>
    </location>
</feature>
<dbReference type="InterPro" id="IPR034819">
    <property type="entry name" value="CPEB"/>
</dbReference>
<gene>
    <name evidence="3" type="ORF">QYT958_LOCUS37514</name>
</gene>
<accession>A0A822A301</accession>
<evidence type="ECO:0000313" key="3">
    <source>
        <dbReference type="EMBL" id="CAF4994965.1"/>
    </source>
</evidence>
<organism evidence="3 4">
    <name type="scientific">Rotaria socialis</name>
    <dbReference type="NCBI Taxonomy" id="392032"/>
    <lineage>
        <taxon>Eukaryota</taxon>
        <taxon>Metazoa</taxon>
        <taxon>Spiralia</taxon>
        <taxon>Gnathifera</taxon>
        <taxon>Rotifera</taxon>
        <taxon>Eurotatoria</taxon>
        <taxon>Bdelloidea</taxon>
        <taxon>Philodinida</taxon>
        <taxon>Philodinidae</taxon>
        <taxon>Rotaria</taxon>
    </lineage>
</organism>
<dbReference type="InterPro" id="IPR000504">
    <property type="entry name" value="RRM_dom"/>
</dbReference>
<dbReference type="AlphaFoldDB" id="A0A822A301"/>
<dbReference type="GO" id="GO:0005634">
    <property type="term" value="C:nucleus"/>
    <property type="evidence" value="ECO:0007669"/>
    <property type="project" value="TreeGrafter"/>
</dbReference>
<evidence type="ECO:0000313" key="4">
    <source>
        <dbReference type="Proteomes" id="UP000663848"/>
    </source>
</evidence>
<reference evidence="3" key="1">
    <citation type="submission" date="2021-02" db="EMBL/GenBank/DDBJ databases">
        <authorList>
            <person name="Nowell W R."/>
        </authorList>
    </citation>
    <scope>NUCLEOTIDE SEQUENCE</scope>
</reference>
<evidence type="ECO:0000259" key="2">
    <source>
        <dbReference type="Pfam" id="PF16367"/>
    </source>
</evidence>
<feature type="non-terminal residue" evidence="3">
    <location>
        <position position="1"/>
    </location>
</feature>
<dbReference type="InterPro" id="IPR012677">
    <property type="entry name" value="Nucleotide-bd_a/b_plait_sf"/>
</dbReference>
<name>A0A822A301_9BILA</name>
<protein>
    <recommendedName>
        <fullName evidence="2">RRM domain-containing protein</fullName>
    </recommendedName>
</protein>
<dbReference type="InterPro" id="IPR035979">
    <property type="entry name" value="RBD_domain_sf"/>
</dbReference>
<dbReference type="GO" id="GO:0000900">
    <property type="term" value="F:mRNA regulatory element binding translation repressor activity"/>
    <property type="evidence" value="ECO:0007669"/>
    <property type="project" value="TreeGrafter"/>
</dbReference>
<feature type="non-terminal residue" evidence="3">
    <location>
        <position position="212"/>
    </location>
</feature>
<dbReference type="GO" id="GO:0005737">
    <property type="term" value="C:cytoplasm"/>
    <property type="evidence" value="ECO:0007669"/>
    <property type="project" value="TreeGrafter"/>
</dbReference>
<dbReference type="PANTHER" id="PTHR12566">
    <property type="entry name" value="CYTOPLASMIC POLYADENYLATION ELEMENT BINDING PROTEIN CPEB"/>
    <property type="match status" value="1"/>
</dbReference>
<feature type="domain" description="RRM" evidence="2">
    <location>
        <begin position="117"/>
        <end position="194"/>
    </location>
</feature>
<dbReference type="GO" id="GO:2000766">
    <property type="term" value="P:negative regulation of cytoplasmic translation"/>
    <property type="evidence" value="ECO:0007669"/>
    <property type="project" value="TreeGrafter"/>
</dbReference>
<evidence type="ECO:0000256" key="1">
    <source>
        <dbReference type="SAM" id="MobiDB-lite"/>
    </source>
</evidence>
<dbReference type="GO" id="GO:0043005">
    <property type="term" value="C:neuron projection"/>
    <property type="evidence" value="ECO:0007669"/>
    <property type="project" value="TreeGrafter"/>
</dbReference>
<dbReference type="Gene3D" id="3.30.70.330">
    <property type="match status" value="1"/>
</dbReference>
<dbReference type="EMBL" id="CAJOBR010031398">
    <property type="protein sequence ID" value="CAF4994965.1"/>
    <property type="molecule type" value="Genomic_DNA"/>
</dbReference>